<evidence type="ECO:0000256" key="1">
    <source>
        <dbReference type="ARBA" id="ARBA00001947"/>
    </source>
</evidence>
<comment type="caution">
    <text evidence="7">The sequence shown here is derived from an EMBL/GenBank/DDBJ whole genome shotgun (WGS) entry which is preliminary data.</text>
</comment>
<dbReference type="InterPro" id="IPR037138">
    <property type="entry name" value="His_deacetylse_dom_sf"/>
</dbReference>
<dbReference type="EMBL" id="JADGJQ010000007">
    <property type="protein sequence ID" value="KAJ3183015.1"/>
    <property type="molecule type" value="Genomic_DNA"/>
</dbReference>
<organism evidence="7 8">
    <name type="scientific">Geranomyces variabilis</name>
    <dbReference type="NCBI Taxonomy" id="109894"/>
    <lineage>
        <taxon>Eukaryota</taxon>
        <taxon>Fungi</taxon>
        <taxon>Fungi incertae sedis</taxon>
        <taxon>Chytridiomycota</taxon>
        <taxon>Chytridiomycota incertae sedis</taxon>
        <taxon>Chytridiomycetes</taxon>
        <taxon>Spizellomycetales</taxon>
        <taxon>Powellomycetaceae</taxon>
        <taxon>Geranomyces</taxon>
    </lineage>
</organism>
<dbReference type="InterPro" id="IPR023696">
    <property type="entry name" value="Ureohydrolase_dom_sf"/>
</dbReference>
<keyword evidence="8" id="KW-1185">Reference proteome</keyword>
<evidence type="ECO:0000256" key="2">
    <source>
        <dbReference type="ARBA" id="ARBA00005947"/>
    </source>
</evidence>
<evidence type="ECO:0000256" key="3">
    <source>
        <dbReference type="ARBA" id="ARBA00022723"/>
    </source>
</evidence>
<evidence type="ECO:0000256" key="5">
    <source>
        <dbReference type="ARBA" id="ARBA00022833"/>
    </source>
</evidence>
<feature type="domain" description="Histone deacetylase" evidence="6">
    <location>
        <begin position="5"/>
        <end position="223"/>
    </location>
</feature>
<dbReference type="GO" id="GO:0040029">
    <property type="term" value="P:epigenetic regulation of gene expression"/>
    <property type="evidence" value="ECO:0007669"/>
    <property type="project" value="TreeGrafter"/>
</dbReference>
<dbReference type="CDD" id="cd10001">
    <property type="entry name" value="HDAC_classII_APAH"/>
    <property type="match status" value="1"/>
</dbReference>
<protein>
    <recommendedName>
        <fullName evidence="6">Histone deacetylase domain-containing protein</fullName>
    </recommendedName>
</protein>
<dbReference type="SUPFAM" id="SSF52768">
    <property type="entry name" value="Arginase/deacetylase"/>
    <property type="match status" value="1"/>
</dbReference>
<gene>
    <name evidence="7" type="ORF">HDU87_007437</name>
</gene>
<accession>A0AAD5TQ43</accession>
<keyword evidence="4" id="KW-0378">Hydrolase</keyword>
<evidence type="ECO:0000313" key="7">
    <source>
        <dbReference type="EMBL" id="KAJ3183015.1"/>
    </source>
</evidence>
<name>A0AAD5TQ43_9FUNG</name>
<dbReference type="GO" id="GO:0016787">
    <property type="term" value="F:hydrolase activity"/>
    <property type="evidence" value="ECO:0007669"/>
    <property type="project" value="UniProtKB-KW"/>
</dbReference>
<sequence length="235" mass="25439">MSGVIVEGTYPAAYTAAQVALTAGEILIKEKENAVFALCRPPGHHAHADLCGGYCYFNNACIATHYLIDNLNVGSVAILDIDFHHGNGSQSIFYDTSNPLYVSLHGALDYPYFTGGQDEKGHGDGMGFNINIPLPIGTQDEEYIAALSKAIDAYVKPHDPAVVVVSLGVDTFCNDPLGGFFLTTQCYLDIGRVIGRLQRPTLFVMEGGYALEEIGENVVNVLQGFEEAYARRKPE</sequence>
<evidence type="ECO:0000256" key="4">
    <source>
        <dbReference type="ARBA" id="ARBA00022801"/>
    </source>
</evidence>
<dbReference type="InterPro" id="IPR000286">
    <property type="entry name" value="HDACs"/>
</dbReference>
<evidence type="ECO:0000313" key="8">
    <source>
        <dbReference type="Proteomes" id="UP001212152"/>
    </source>
</evidence>
<dbReference type="PANTHER" id="PTHR10625">
    <property type="entry name" value="HISTONE DEACETYLASE HDAC1-RELATED"/>
    <property type="match status" value="1"/>
</dbReference>
<dbReference type="PRINTS" id="PR01270">
    <property type="entry name" value="HDASUPER"/>
</dbReference>
<reference evidence="7" key="1">
    <citation type="submission" date="2020-05" db="EMBL/GenBank/DDBJ databases">
        <title>Phylogenomic resolution of chytrid fungi.</title>
        <authorList>
            <person name="Stajich J.E."/>
            <person name="Amses K."/>
            <person name="Simmons R."/>
            <person name="Seto K."/>
            <person name="Myers J."/>
            <person name="Bonds A."/>
            <person name="Quandt C.A."/>
            <person name="Barry K."/>
            <person name="Liu P."/>
            <person name="Grigoriev I."/>
            <person name="Longcore J.E."/>
            <person name="James T.Y."/>
        </authorList>
    </citation>
    <scope>NUCLEOTIDE SEQUENCE</scope>
    <source>
        <strain evidence="7">JEL0379</strain>
    </source>
</reference>
<dbReference type="PANTHER" id="PTHR10625:SF17">
    <property type="entry name" value="HISTONE DEACETYLASE 8"/>
    <property type="match status" value="1"/>
</dbReference>
<comment type="cofactor">
    <cofactor evidence="1">
        <name>Zn(2+)</name>
        <dbReference type="ChEBI" id="CHEBI:29105"/>
    </cofactor>
</comment>
<keyword evidence="3" id="KW-0479">Metal-binding</keyword>
<dbReference type="AlphaFoldDB" id="A0AAD5TQ43"/>
<dbReference type="GO" id="GO:0004407">
    <property type="term" value="F:histone deacetylase activity"/>
    <property type="evidence" value="ECO:0007669"/>
    <property type="project" value="TreeGrafter"/>
</dbReference>
<proteinExistence type="inferred from homology"/>
<comment type="similarity">
    <text evidence="2">Belongs to the histone deacetylase family.</text>
</comment>
<dbReference type="InterPro" id="IPR023801">
    <property type="entry name" value="His_deacetylse_dom"/>
</dbReference>
<dbReference type="Gene3D" id="3.40.800.20">
    <property type="entry name" value="Histone deacetylase domain"/>
    <property type="match status" value="1"/>
</dbReference>
<dbReference type="Proteomes" id="UP001212152">
    <property type="component" value="Unassembled WGS sequence"/>
</dbReference>
<dbReference type="Pfam" id="PF00850">
    <property type="entry name" value="Hist_deacetyl"/>
    <property type="match status" value="1"/>
</dbReference>
<dbReference type="GO" id="GO:0046872">
    <property type="term" value="F:metal ion binding"/>
    <property type="evidence" value="ECO:0007669"/>
    <property type="project" value="UniProtKB-KW"/>
</dbReference>
<evidence type="ECO:0000259" key="6">
    <source>
        <dbReference type="Pfam" id="PF00850"/>
    </source>
</evidence>
<keyword evidence="5" id="KW-0862">Zinc</keyword>